<evidence type="ECO:0000256" key="5">
    <source>
        <dbReference type="ARBA" id="ARBA00023163"/>
    </source>
</evidence>
<evidence type="ECO:0000256" key="2">
    <source>
        <dbReference type="ARBA" id="ARBA00022833"/>
    </source>
</evidence>
<dbReference type="Pfam" id="PF04082">
    <property type="entry name" value="Fungal_trans"/>
    <property type="match status" value="1"/>
</dbReference>
<evidence type="ECO:0000256" key="4">
    <source>
        <dbReference type="ARBA" id="ARBA00023125"/>
    </source>
</evidence>
<dbReference type="PANTHER" id="PTHR31313">
    <property type="entry name" value="TY1 ENHANCER ACTIVATOR"/>
    <property type="match status" value="1"/>
</dbReference>
<gene>
    <name evidence="9" type="ORF">CkaCkLH20_10325</name>
</gene>
<name>A0A9P6LG75_9PEZI</name>
<protein>
    <submittedName>
        <fullName evidence="9">Transcription factor</fullName>
    </submittedName>
</protein>
<keyword evidence="2" id="KW-0862">Zinc</keyword>
<dbReference type="OrthoDB" id="4161332at2759"/>
<evidence type="ECO:0000259" key="8">
    <source>
        <dbReference type="SMART" id="SM00906"/>
    </source>
</evidence>
<proteinExistence type="predicted"/>
<keyword evidence="10" id="KW-1185">Reference proteome</keyword>
<keyword evidence="3" id="KW-0805">Transcription regulation</keyword>
<dbReference type="RefSeq" id="XP_038741694.1">
    <property type="nucleotide sequence ID" value="XM_038893039.1"/>
</dbReference>
<evidence type="ECO:0000313" key="9">
    <source>
        <dbReference type="EMBL" id="KAF9872233.1"/>
    </source>
</evidence>
<dbReference type="InterPro" id="IPR007219">
    <property type="entry name" value="XnlR_reg_dom"/>
</dbReference>
<sequence>MLANFTAAGDMSVSVPETDTAQNASDGSPNQDEASPSLQSDDAGLAHPRAGQLRRLATGNSAHFYGGTSLFNIFVSDKEIQSTPRTDWSTSTAVPGSAADINNPGASPHDGVYQYAPHDDVSQRLMASFFREQYSYNMYVYREYFLRDYDIGTGRYYSDLLLFAICAMGSLVTGDPADLQLFQVFSTQAQQLLYPSLDRPDLTSLQALLILGQCEIGRGCASKGWLFCGMAFRLAHEMGLHLDPNNWSGTSEPDVDREILRRVYWAAFIIDKQLSLYFGRPPALYLYESDVRNTVRLPYPPDWEGLLDTYIAPGMSISAFEDGIALVGALIHQAELSKIQHKIITELFENRRSQAHNATTAATVQKLHVSLTKWLASLPGKLYWNQWTVGKIPACVLHLQ</sequence>
<dbReference type="EMBL" id="JAATWM020000039">
    <property type="protein sequence ID" value="KAF9872233.1"/>
    <property type="molecule type" value="Genomic_DNA"/>
</dbReference>
<dbReference type="GO" id="GO:0003677">
    <property type="term" value="F:DNA binding"/>
    <property type="evidence" value="ECO:0007669"/>
    <property type="project" value="UniProtKB-KW"/>
</dbReference>
<keyword evidence="1" id="KW-0479">Metal-binding</keyword>
<dbReference type="SMART" id="SM00906">
    <property type="entry name" value="Fungal_trans"/>
    <property type="match status" value="1"/>
</dbReference>
<dbReference type="InterPro" id="IPR051615">
    <property type="entry name" value="Transcr_Regulatory_Elem"/>
</dbReference>
<reference evidence="9" key="2">
    <citation type="submission" date="2020-11" db="EMBL/GenBank/DDBJ databases">
        <title>Whole genome sequencing of Colletotrichum sp.</title>
        <authorList>
            <person name="Li H."/>
        </authorList>
    </citation>
    <scope>NUCLEOTIDE SEQUENCE</scope>
    <source>
        <strain evidence="9">CkLH20</strain>
    </source>
</reference>
<organism evidence="9 10">
    <name type="scientific">Colletotrichum karsti</name>
    <dbReference type="NCBI Taxonomy" id="1095194"/>
    <lineage>
        <taxon>Eukaryota</taxon>
        <taxon>Fungi</taxon>
        <taxon>Dikarya</taxon>
        <taxon>Ascomycota</taxon>
        <taxon>Pezizomycotina</taxon>
        <taxon>Sordariomycetes</taxon>
        <taxon>Hypocreomycetidae</taxon>
        <taxon>Glomerellales</taxon>
        <taxon>Glomerellaceae</taxon>
        <taxon>Colletotrichum</taxon>
        <taxon>Colletotrichum boninense species complex</taxon>
    </lineage>
</organism>
<accession>A0A9P6LG75</accession>
<dbReference type="GO" id="GO:0008270">
    <property type="term" value="F:zinc ion binding"/>
    <property type="evidence" value="ECO:0007669"/>
    <property type="project" value="InterPro"/>
</dbReference>
<keyword evidence="4" id="KW-0238">DNA-binding</keyword>
<dbReference type="CDD" id="cd12148">
    <property type="entry name" value="fungal_TF_MHR"/>
    <property type="match status" value="1"/>
</dbReference>
<keyword evidence="5" id="KW-0804">Transcription</keyword>
<feature type="region of interest" description="Disordered" evidence="7">
    <location>
        <begin position="1"/>
        <end position="45"/>
    </location>
</feature>
<evidence type="ECO:0000256" key="6">
    <source>
        <dbReference type="ARBA" id="ARBA00023242"/>
    </source>
</evidence>
<evidence type="ECO:0000256" key="1">
    <source>
        <dbReference type="ARBA" id="ARBA00022723"/>
    </source>
</evidence>
<reference evidence="9" key="1">
    <citation type="submission" date="2020-03" db="EMBL/GenBank/DDBJ databases">
        <authorList>
            <person name="He L."/>
        </authorList>
    </citation>
    <scope>NUCLEOTIDE SEQUENCE</scope>
    <source>
        <strain evidence="9">CkLH20</strain>
    </source>
</reference>
<dbReference type="Proteomes" id="UP000781932">
    <property type="component" value="Unassembled WGS sequence"/>
</dbReference>
<dbReference type="GO" id="GO:0006351">
    <property type="term" value="P:DNA-templated transcription"/>
    <property type="evidence" value="ECO:0007669"/>
    <property type="project" value="InterPro"/>
</dbReference>
<feature type="compositionally biased region" description="Polar residues" evidence="7">
    <location>
        <begin position="15"/>
        <end position="40"/>
    </location>
</feature>
<comment type="caution">
    <text evidence="9">The sequence shown here is derived from an EMBL/GenBank/DDBJ whole genome shotgun (WGS) entry which is preliminary data.</text>
</comment>
<evidence type="ECO:0000256" key="7">
    <source>
        <dbReference type="SAM" id="MobiDB-lite"/>
    </source>
</evidence>
<feature type="domain" description="Xylanolytic transcriptional activator regulatory" evidence="8">
    <location>
        <begin position="224"/>
        <end position="304"/>
    </location>
</feature>
<evidence type="ECO:0000256" key="3">
    <source>
        <dbReference type="ARBA" id="ARBA00023015"/>
    </source>
</evidence>
<dbReference type="GeneID" id="62166113"/>
<evidence type="ECO:0000313" key="10">
    <source>
        <dbReference type="Proteomes" id="UP000781932"/>
    </source>
</evidence>
<keyword evidence="6" id="KW-0539">Nucleus</keyword>
<dbReference type="PANTHER" id="PTHR31313:SF81">
    <property type="entry name" value="TY1 ENHANCER ACTIVATOR"/>
    <property type="match status" value="1"/>
</dbReference>
<dbReference type="AlphaFoldDB" id="A0A9P6LG75"/>